<feature type="signal peptide" evidence="7">
    <location>
        <begin position="1"/>
        <end position="22"/>
    </location>
</feature>
<evidence type="ECO:0000256" key="1">
    <source>
        <dbReference type="ARBA" id="ARBA00010342"/>
    </source>
</evidence>
<keyword evidence="2 7" id="KW-0349">Heme</keyword>
<evidence type="ECO:0000256" key="3">
    <source>
        <dbReference type="ARBA" id="ARBA00022723"/>
    </source>
</evidence>
<dbReference type="Gene3D" id="1.10.8.640">
    <property type="entry name" value="Cytochrome C biogenesis protein"/>
    <property type="match status" value="1"/>
</dbReference>
<dbReference type="OrthoDB" id="9804975at2"/>
<dbReference type="InterPro" id="IPR038297">
    <property type="entry name" value="CcmH/CycL/NrfF/Ccl2_sf"/>
</dbReference>
<dbReference type="eggNOG" id="COG3088">
    <property type="taxonomic scope" value="Bacteria"/>
</dbReference>
<dbReference type="InterPro" id="IPR051263">
    <property type="entry name" value="C-type_cytochrome_biogenesis"/>
</dbReference>
<feature type="transmembrane region" description="Helical" evidence="7">
    <location>
        <begin position="108"/>
        <end position="126"/>
    </location>
</feature>
<keyword evidence="5" id="KW-0201">Cytochrome c-type biogenesis</keyword>
<dbReference type="PANTHER" id="PTHR47870">
    <property type="entry name" value="CYTOCHROME C-TYPE BIOGENESIS PROTEIN CCMH"/>
    <property type="match status" value="1"/>
</dbReference>
<evidence type="ECO:0000313" key="11">
    <source>
        <dbReference type="Proteomes" id="UP000008210"/>
    </source>
</evidence>
<accession>Q0K2M5</accession>
<proteinExistence type="inferred from homology"/>
<keyword evidence="4 7" id="KW-0732">Signal</keyword>
<comment type="similarity">
    <text evidence="1 7">Belongs to the CcmH/CycL/Ccl2/NrfF family.</text>
</comment>
<dbReference type="EMBL" id="CP039288">
    <property type="protein sequence ID" value="QCC03640.1"/>
    <property type="molecule type" value="Genomic_DNA"/>
</dbReference>
<evidence type="ECO:0000256" key="2">
    <source>
        <dbReference type="ARBA" id="ARBA00022617"/>
    </source>
</evidence>
<evidence type="ECO:0000313" key="10">
    <source>
        <dbReference type="EMBL" id="QCC03640.1"/>
    </source>
</evidence>
<keyword evidence="11" id="KW-1185">Reference proteome</keyword>
<dbReference type="GO" id="GO:0017004">
    <property type="term" value="P:cytochrome complex assembly"/>
    <property type="evidence" value="ECO:0007669"/>
    <property type="project" value="UniProtKB-KW"/>
</dbReference>
<evidence type="ECO:0000313" key="12">
    <source>
        <dbReference type="Proteomes" id="UP000296079"/>
    </source>
</evidence>
<dbReference type="CDD" id="cd16378">
    <property type="entry name" value="CcmH_N"/>
    <property type="match status" value="1"/>
</dbReference>
<organism evidence="9 11">
    <name type="scientific">Cupriavidus necator (strain ATCC 17699 / DSM 428 / KCTC 22496 / NCIMB 10442 / H16 / Stanier 337)</name>
    <name type="common">Ralstonia eutropha</name>
    <dbReference type="NCBI Taxonomy" id="381666"/>
    <lineage>
        <taxon>Bacteria</taxon>
        <taxon>Pseudomonadati</taxon>
        <taxon>Pseudomonadota</taxon>
        <taxon>Betaproteobacteria</taxon>
        <taxon>Burkholderiales</taxon>
        <taxon>Burkholderiaceae</taxon>
        <taxon>Cupriavidus</taxon>
    </lineage>
</organism>
<keyword evidence="3 7" id="KW-0479">Metal-binding</keyword>
<protein>
    <recommendedName>
        <fullName evidence="7">Cytochrome c-type biogenesis protein</fullName>
    </recommendedName>
</protein>
<sequence length="149" mass="16151">MKSSVRRWCVLGCLLGGLLANAIGAEPAQADAEQALQARVTRLAVDLRCVVCQNQSLADSNASLAIDLRSEIAGMLRDGKSERDVTEFMVQRYGDFVLYSPPLQPTTWLLWLGPFLLMLVGMVVLYRHAAGSRARERAGKAGGSEEGSI</sequence>
<keyword evidence="7" id="KW-1133">Transmembrane helix</keyword>
<evidence type="ECO:0000256" key="6">
    <source>
        <dbReference type="ARBA" id="ARBA00023004"/>
    </source>
</evidence>
<dbReference type="Proteomes" id="UP000008210">
    <property type="component" value="Chromosome 2"/>
</dbReference>
<gene>
    <name evidence="9" type="primary">ccmL2</name>
    <name evidence="9" type="ordered locus">H16_B0958</name>
    <name evidence="10" type="ORF">E6A55_24020</name>
</gene>
<name>Q0K2M5_CUPNH</name>
<keyword evidence="7" id="KW-0812">Transmembrane</keyword>
<feature type="domain" description="CcmH/CycL/Ccl2/NrfF N-terminal" evidence="8">
    <location>
        <begin position="21"/>
        <end position="138"/>
    </location>
</feature>
<comment type="function">
    <text evidence="7">Possible subunit of a heme lyase.</text>
</comment>
<evidence type="ECO:0000256" key="5">
    <source>
        <dbReference type="ARBA" id="ARBA00022748"/>
    </source>
</evidence>
<dbReference type="GO" id="GO:0005886">
    <property type="term" value="C:plasma membrane"/>
    <property type="evidence" value="ECO:0007669"/>
    <property type="project" value="TreeGrafter"/>
</dbReference>
<dbReference type="STRING" id="381666.H16_B0958"/>
<dbReference type="GO" id="GO:0046872">
    <property type="term" value="F:metal ion binding"/>
    <property type="evidence" value="ECO:0007669"/>
    <property type="project" value="UniProtKB-KW"/>
</dbReference>
<evidence type="ECO:0000313" key="9">
    <source>
        <dbReference type="EMBL" id="CAJ95749.1"/>
    </source>
</evidence>
<evidence type="ECO:0000256" key="4">
    <source>
        <dbReference type="ARBA" id="ARBA00022729"/>
    </source>
</evidence>
<reference evidence="10 12" key="2">
    <citation type="submission" date="2019-04" db="EMBL/GenBank/DDBJ databases">
        <title>Long-read de novo sequencing of Cupriavidus necator H16.</title>
        <authorList>
            <person name="Little G.T."/>
            <person name="Ehsaan M."/>
            <person name="Arenas-Lopez C."/>
            <person name="Jawed K."/>
            <person name="Winzer K."/>
            <person name="Kovacs K."/>
            <person name="Malys N."/>
            <person name="Minton N.P."/>
        </authorList>
    </citation>
    <scope>NUCLEOTIDE SEQUENCE [LARGE SCALE GENOMIC DNA]</scope>
    <source>
        <strain evidence="10 12">H16</strain>
    </source>
</reference>
<dbReference type="Proteomes" id="UP000296079">
    <property type="component" value="Chromosome 2"/>
</dbReference>
<dbReference type="EMBL" id="AM260480">
    <property type="protein sequence ID" value="CAJ95749.1"/>
    <property type="molecule type" value="Genomic_DNA"/>
</dbReference>
<keyword evidence="6 7" id="KW-0408">Iron</keyword>
<dbReference type="HOGENOM" id="CLU_107187_2_1_4"/>
<dbReference type="PANTHER" id="PTHR47870:SF1">
    <property type="entry name" value="CYTOCHROME C-TYPE BIOGENESIS PROTEIN CCMH"/>
    <property type="match status" value="1"/>
</dbReference>
<dbReference type="FunFam" id="1.10.8.640:FF:000001">
    <property type="entry name" value="Cytochrome c-type biogenesis protein"/>
    <property type="match status" value="1"/>
</dbReference>
<keyword evidence="7" id="KW-0472">Membrane</keyword>
<evidence type="ECO:0000256" key="7">
    <source>
        <dbReference type="RuleBase" id="RU364112"/>
    </source>
</evidence>
<evidence type="ECO:0000259" key="8">
    <source>
        <dbReference type="Pfam" id="PF03918"/>
    </source>
</evidence>
<reference evidence="9 11" key="1">
    <citation type="journal article" date="2006" name="Nat. Biotechnol.">
        <title>Genome sequence of the bioplastic-producing 'Knallgas' bacterium Ralstonia eutropha H16.</title>
        <authorList>
            <person name="Pohlmann A."/>
            <person name="Fricke W.F."/>
            <person name="Reinecke F."/>
            <person name="Kusian B."/>
            <person name="Liesegang H."/>
            <person name="Cramm R."/>
            <person name="Eitinger T."/>
            <person name="Ewering C."/>
            <person name="Potter M."/>
            <person name="Schwartz E."/>
            <person name="Strittmatter A."/>
            <person name="Voss I."/>
            <person name="Gottschalk G."/>
            <person name="Steinbuechel A."/>
            <person name="Friedrich B."/>
            <person name="Bowien B."/>
        </authorList>
    </citation>
    <scope>NUCLEOTIDE SEQUENCE [LARGE SCALE GENOMIC DNA]</scope>
    <source>
        <strain evidence="11">ATCC 17699 / DSM 428 / KCTC 22496 / NCIMB 10442 / H16 / Stanier 337</strain>
        <strain evidence="9">H16</strain>
    </source>
</reference>
<dbReference type="KEGG" id="reh:H16_B0958"/>
<dbReference type="InterPro" id="IPR005616">
    <property type="entry name" value="CcmH/CycL/Ccl2/NrfF_N"/>
</dbReference>
<dbReference type="AlphaFoldDB" id="Q0K2M5"/>
<dbReference type="Pfam" id="PF03918">
    <property type="entry name" value="CcmH"/>
    <property type="match status" value="1"/>
</dbReference>
<feature type="chain" id="PRO_5011020253" description="Cytochrome c-type biogenesis protein" evidence="7">
    <location>
        <begin position="23"/>
        <end position="149"/>
    </location>
</feature>